<reference evidence="2" key="1">
    <citation type="submission" date="2018-02" db="EMBL/GenBank/DDBJ databases">
        <authorList>
            <person name="Cohen D.B."/>
            <person name="Kent A.D."/>
        </authorList>
    </citation>
    <scope>NUCLEOTIDE SEQUENCE</scope>
</reference>
<feature type="region of interest" description="Disordered" evidence="1">
    <location>
        <begin position="1"/>
        <end position="41"/>
    </location>
</feature>
<organism evidence="2">
    <name type="scientific">Fagus sylvatica</name>
    <name type="common">Beechnut</name>
    <dbReference type="NCBI Taxonomy" id="28930"/>
    <lineage>
        <taxon>Eukaryota</taxon>
        <taxon>Viridiplantae</taxon>
        <taxon>Streptophyta</taxon>
        <taxon>Embryophyta</taxon>
        <taxon>Tracheophyta</taxon>
        <taxon>Spermatophyta</taxon>
        <taxon>Magnoliopsida</taxon>
        <taxon>eudicotyledons</taxon>
        <taxon>Gunneridae</taxon>
        <taxon>Pentapetalae</taxon>
        <taxon>rosids</taxon>
        <taxon>fabids</taxon>
        <taxon>Fagales</taxon>
        <taxon>Fagaceae</taxon>
        <taxon>Fagus</taxon>
    </lineage>
</organism>
<evidence type="ECO:0000256" key="1">
    <source>
        <dbReference type="SAM" id="MobiDB-lite"/>
    </source>
</evidence>
<gene>
    <name evidence="2" type="ORF">FSB_LOCUS4636</name>
</gene>
<dbReference type="AlphaFoldDB" id="A0A2N9EQC0"/>
<dbReference type="EMBL" id="OIVN01000232">
    <property type="protein sequence ID" value="SPC76754.1"/>
    <property type="molecule type" value="Genomic_DNA"/>
</dbReference>
<proteinExistence type="predicted"/>
<accession>A0A2N9EQC0</accession>
<sequence>MVSNTNSPSPNVPIKYKRRSIRANRDFPEGCGPSKTVPKVLQDSDDSDMLATFTLHDVKVEEEPNKSIVLTTVEFGGIGLPPKDNDTLDHETTKLLDLAKTLCKSYPSRRKTSAIRSFPPGCGTSAIPDSMEEEGLTTFDFVGIGLPPKDNDTLDHETTNLLDLAKTLCKSYPSQRKTSAIRSFPPGCGTSAIPDSIEEEGLTTFDFVGIGLPNAIDTLDHENTKLSKKDVEDCKFYPPRERAIFQSIQSCSGTKAPQINSKDNCVIAIDASESNNSSNKSATALNVQKEVERSNGKEDRVVSTFKSNPYQSELKSQESECSNMIGVKDKSLENGRVGKLQENVSAGLELAGHRITVQALMAAPKCPWTNKVRRKRTPK</sequence>
<protein>
    <submittedName>
        <fullName evidence="2">Uncharacterized protein</fullName>
    </submittedName>
</protein>
<evidence type="ECO:0000313" key="2">
    <source>
        <dbReference type="EMBL" id="SPC76754.1"/>
    </source>
</evidence>
<name>A0A2N9EQC0_FAGSY</name>